<evidence type="ECO:0000256" key="11">
    <source>
        <dbReference type="ARBA" id="ARBA00049191"/>
    </source>
</evidence>
<dbReference type="PANTHER" id="PTHR38096">
    <property type="entry name" value="ENTEROBACTIN SYNTHASE COMPONENT D"/>
    <property type="match status" value="1"/>
</dbReference>
<evidence type="ECO:0000256" key="5">
    <source>
        <dbReference type="ARBA" id="ARBA00019087"/>
    </source>
</evidence>
<comment type="similarity">
    <text evidence="3">Belongs to the P-Pant transferase superfamily. EntD family.</text>
</comment>
<dbReference type="PANTHER" id="PTHR38096:SF1">
    <property type="entry name" value="ENTEROBACTIN SYNTHASE COMPONENT D"/>
    <property type="match status" value="1"/>
</dbReference>
<dbReference type="SUPFAM" id="SSF56214">
    <property type="entry name" value="4'-phosphopantetheinyl transferase"/>
    <property type="match status" value="1"/>
</dbReference>
<accession>A0ABS3EJ83</accession>
<evidence type="ECO:0000256" key="7">
    <source>
        <dbReference type="ARBA" id="ARBA00023191"/>
    </source>
</evidence>
<evidence type="ECO:0000313" key="15">
    <source>
        <dbReference type="Proteomes" id="UP000664699"/>
    </source>
</evidence>
<evidence type="ECO:0000313" key="14">
    <source>
        <dbReference type="EMBL" id="MBO0132034.1"/>
    </source>
</evidence>
<comment type="catalytic activity">
    <reaction evidence="11">
        <text>apo-[peptidyl-carrier protein] + CoA = holo-[peptidyl-carrier protein] + adenosine 3',5'-bisphosphate + H(+)</text>
        <dbReference type="Rhea" id="RHEA:46228"/>
        <dbReference type="Rhea" id="RHEA-COMP:11479"/>
        <dbReference type="Rhea" id="RHEA-COMP:11480"/>
        <dbReference type="ChEBI" id="CHEBI:15378"/>
        <dbReference type="ChEBI" id="CHEBI:29999"/>
        <dbReference type="ChEBI" id="CHEBI:57287"/>
        <dbReference type="ChEBI" id="CHEBI:58343"/>
        <dbReference type="ChEBI" id="CHEBI:64479"/>
    </reaction>
</comment>
<keyword evidence="7" id="KW-0259">Enterobactin biosynthesis</keyword>
<sequence length="248" mass="27422">MHRDFSYQSMQPGFLHDMEILCEAPGEFIALAAHYDIHAYTPVHFETYDIDFPQKLTKAVPKRQSEFLAGRILACAALEKLNRPRATIAIGDAGSPVWPKGISGSISHSNGKCVCLVASEETRLVGIDIEKMLTGASLKAVLQEALNAEERDRVCQQKTIDPAVLATLIFSAKETLFKALHPIVKSFFGFDAAIFNGVYGDHALSLSIVHSLHPSVPSNKEILIDFDIDGEFVKTWMMLDRHTLAPWA</sequence>
<evidence type="ECO:0000256" key="2">
    <source>
        <dbReference type="ARBA" id="ARBA00004993"/>
    </source>
</evidence>
<organism evidence="14 15">
    <name type="scientific">Agrobacterium burrii</name>
    <dbReference type="NCBI Taxonomy" id="2815339"/>
    <lineage>
        <taxon>Bacteria</taxon>
        <taxon>Pseudomonadati</taxon>
        <taxon>Pseudomonadota</taxon>
        <taxon>Alphaproteobacteria</taxon>
        <taxon>Hyphomicrobiales</taxon>
        <taxon>Rhizobiaceae</taxon>
        <taxon>Rhizobium/Agrobacterium group</taxon>
        <taxon>Agrobacterium</taxon>
        <taxon>Agrobacterium tumefaciens complex</taxon>
    </lineage>
</organism>
<comment type="subunit">
    <text evidence="4">EntB, EntD, EntE, and EntF form a multienzyme complex called enterobactin synthase.</text>
</comment>
<evidence type="ECO:0000259" key="12">
    <source>
        <dbReference type="Pfam" id="PF01648"/>
    </source>
</evidence>
<dbReference type="InterPro" id="IPR041354">
    <property type="entry name" value="4PPT_N"/>
</dbReference>
<dbReference type="Proteomes" id="UP000664699">
    <property type="component" value="Unassembled WGS sequence"/>
</dbReference>
<comment type="pathway">
    <text evidence="2">Siderophore biosynthesis; enterobactin biosynthesis.</text>
</comment>
<feature type="domain" description="4'-phosphopantetheinyl transferase N-terminal" evidence="13">
    <location>
        <begin position="53"/>
        <end position="118"/>
    </location>
</feature>
<comment type="caution">
    <text evidence="14">The sequence shown here is derived from an EMBL/GenBank/DDBJ whole genome shotgun (WGS) entry which is preliminary data.</text>
</comment>
<keyword evidence="15" id="KW-1185">Reference proteome</keyword>
<evidence type="ECO:0000256" key="9">
    <source>
        <dbReference type="ARBA" id="ARBA00031996"/>
    </source>
</evidence>
<dbReference type="GO" id="GO:0016740">
    <property type="term" value="F:transferase activity"/>
    <property type="evidence" value="ECO:0007669"/>
    <property type="project" value="UniProtKB-KW"/>
</dbReference>
<evidence type="ECO:0000256" key="4">
    <source>
        <dbReference type="ARBA" id="ARBA00011503"/>
    </source>
</evidence>
<comment type="catalytic activity">
    <reaction evidence="10">
        <text>apo-[aryl-carrier protein] + CoA = holo-[aryl-carrier protein] + adenosine 3',5'-bisphosphate + H(+)</text>
        <dbReference type="Rhea" id="RHEA:48404"/>
        <dbReference type="Rhea" id="RHEA-COMP:15903"/>
        <dbReference type="Rhea" id="RHEA-COMP:17557"/>
        <dbReference type="ChEBI" id="CHEBI:15378"/>
        <dbReference type="ChEBI" id="CHEBI:29999"/>
        <dbReference type="ChEBI" id="CHEBI:57287"/>
        <dbReference type="ChEBI" id="CHEBI:58343"/>
        <dbReference type="ChEBI" id="CHEBI:64479"/>
    </reaction>
</comment>
<dbReference type="Pfam" id="PF17837">
    <property type="entry name" value="4PPT_N"/>
    <property type="match status" value="1"/>
</dbReference>
<evidence type="ECO:0000256" key="8">
    <source>
        <dbReference type="ARBA" id="ARBA00029894"/>
    </source>
</evidence>
<reference evidence="14 15" key="1">
    <citation type="submission" date="2021-03" db="EMBL/GenBank/DDBJ databases">
        <title>Whole genome sequence of Agrobacterium sp. strain Rnr.</title>
        <authorList>
            <person name="Mafakheri H."/>
            <person name="Taghavi S.M."/>
            <person name="Nemanja K."/>
            <person name="Osdaghi E."/>
        </authorList>
    </citation>
    <scope>NUCLEOTIDE SEQUENCE [LARGE SCALE GENOMIC DNA]</scope>
    <source>
        <strain evidence="14 15">Rnr</strain>
    </source>
</reference>
<dbReference type="InterPro" id="IPR037143">
    <property type="entry name" value="4-PPantetheinyl_Trfase_dom_sf"/>
</dbReference>
<dbReference type="RefSeq" id="WP_207134521.1">
    <property type="nucleotide sequence ID" value="NZ_JAFLNA010000007.1"/>
</dbReference>
<evidence type="ECO:0000256" key="10">
    <source>
        <dbReference type="ARBA" id="ARBA00049176"/>
    </source>
</evidence>
<comment type="function">
    <text evidence="1">Involved in the biosynthesis of the siderophore enterobactin (enterochelin), which is a macrocyclic trimeric lactone of N-(2,3-dihydroxybenzoyl)-serine. The serine trilactone serves as a scaffolding for the three catechol functionalities that provide hexadentate coordination for the tightly ligated iron(2+) atoms. Plays an essential role in the assembly of the enterobactin by catalyzing the transfer of the 4'-phosphopantetheine (Ppant) moiety from coenzyme A to the apo-domains of both EntB (ArCP domain) and EntF (PCP domain) to yield their holo-forms which make them competent for the activation of 2,3-dihydroxybenzoate (DHB) and L-serine, respectively.</text>
</comment>
<dbReference type="Pfam" id="PF01648">
    <property type="entry name" value="ACPS"/>
    <property type="match status" value="1"/>
</dbReference>
<feature type="domain" description="4'-phosphopantetheinyl transferase" evidence="12">
    <location>
        <begin position="125"/>
        <end position="193"/>
    </location>
</feature>
<evidence type="ECO:0000259" key="13">
    <source>
        <dbReference type="Pfam" id="PF17837"/>
    </source>
</evidence>
<keyword evidence="6 14" id="KW-0808">Transferase</keyword>
<proteinExistence type="inferred from homology"/>
<dbReference type="InterPro" id="IPR008278">
    <property type="entry name" value="4-PPantetheinyl_Trfase_dom"/>
</dbReference>
<dbReference type="EMBL" id="JAFLNA010000007">
    <property type="protein sequence ID" value="MBO0132034.1"/>
    <property type="molecule type" value="Genomic_DNA"/>
</dbReference>
<gene>
    <name evidence="14" type="ORF">JZX89_14940</name>
</gene>
<dbReference type="Gene3D" id="3.90.470.20">
    <property type="entry name" value="4'-phosphopantetheinyl transferase domain"/>
    <property type="match status" value="1"/>
</dbReference>
<name>A0ABS3EJ83_9HYPH</name>
<dbReference type="PRINTS" id="PR01399">
    <property type="entry name" value="ENTSNTHTASED"/>
</dbReference>
<protein>
    <recommendedName>
        <fullName evidence="5">Enterobactin synthase component D</fullName>
    </recommendedName>
    <alternativeName>
        <fullName evidence="8">4'-phosphopantetheinyl transferase EntD</fullName>
    </alternativeName>
    <alternativeName>
        <fullName evidence="9">Enterochelin synthase D</fullName>
    </alternativeName>
</protein>
<dbReference type="InterPro" id="IPR003542">
    <property type="entry name" value="Enbac_synth_compD-like"/>
</dbReference>
<evidence type="ECO:0000256" key="3">
    <source>
        <dbReference type="ARBA" id="ARBA00008342"/>
    </source>
</evidence>
<evidence type="ECO:0000256" key="1">
    <source>
        <dbReference type="ARBA" id="ARBA00003937"/>
    </source>
</evidence>
<evidence type="ECO:0000256" key="6">
    <source>
        <dbReference type="ARBA" id="ARBA00022679"/>
    </source>
</evidence>